<dbReference type="EMBL" id="FTPR01000001">
    <property type="protein sequence ID" value="SIT80562.1"/>
    <property type="molecule type" value="Genomic_DNA"/>
</dbReference>
<organism evidence="2 3">
    <name type="scientific">Yoonia rosea</name>
    <dbReference type="NCBI Taxonomy" id="287098"/>
    <lineage>
        <taxon>Bacteria</taxon>
        <taxon>Pseudomonadati</taxon>
        <taxon>Pseudomonadota</taxon>
        <taxon>Alphaproteobacteria</taxon>
        <taxon>Rhodobacterales</taxon>
        <taxon>Paracoccaceae</taxon>
        <taxon>Yoonia</taxon>
    </lineage>
</organism>
<dbReference type="AlphaFoldDB" id="A0A1R3WQN3"/>
<dbReference type="InterPro" id="IPR036844">
    <property type="entry name" value="Hint_dom_sf"/>
</dbReference>
<dbReference type="RefSeq" id="WP_076658689.1">
    <property type="nucleotide sequence ID" value="NZ_FTPR01000001.1"/>
</dbReference>
<dbReference type="Gene3D" id="2.170.16.10">
    <property type="entry name" value="Hedgehog/Intein (Hint) domain"/>
    <property type="match status" value="1"/>
</dbReference>
<dbReference type="OrthoDB" id="6305173at2"/>
<gene>
    <name evidence="2" type="ORF">SAMN05421665_1129</name>
</gene>
<reference evidence="3" key="1">
    <citation type="submission" date="2017-01" db="EMBL/GenBank/DDBJ databases">
        <authorList>
            <person name="Varghese N."/>
            <person name="Submissions S."/>
        </authorList>
    </citation>
    <scope>NUCLEOTIDE SEQUENCE [LARGE SCALE GENOMIC DNA]</scope>
    <source>
        <strain evidence="3">DSM 29591</strain>
    </source>
</reference>
<dbReference type="Proteomes" id="UP000186997">
    <property type="component" value="Unassembled WGS sequence"/>
</dbReference>
<dbReference type="SUPFAM" id="SSF51294">
    <property type="entry name" value="Hedgehog/intein (Hint) domain"/>
    <property type="match status" value="1"/>
</dbReference>
<protein>
    <submittedName>
        <fullName evidence="2">Hint domain-containing protein</fullName>
    </submittedName>
</protein>
<feature type="domain" description="Hedgehog/Intein (Hint)" evidence="1">
    <location>
        <begin position="137"/>
        <end position="272"/>
    </location>
</feature>
<evidence type="ECO:0000313" key="3">
    <source>
        <dbReference type="Proteomes" id="UP000186997"/>
    </source>
</evidence>
<evidence type="ECO:0000259" key="1">
    <source>
        <dbReference type="Pfam" id="PF13403"/>
    </source>
</evidence>
<dbReference type="InterPro" id="IPR028992">
    <property type="entry name" value="Hedgehog/Intein_dom"/>
</dbReference>
<keyword evidence="3" id="KW-1185">Reference proteome</keyword>
<evidence type="ECO:0000313" key="2">
    <source>
        <dbReference type="EMBL" id="SIT80562.1"/>
    </source>
</evidence>
<sequence>MSQRPITVDIFPATKVIASDGVTKGETLSFADELVMDDVYRIDADAELTPLELIAEGKALRRTEPRGNIVHLDSCLTLMAPDGDTHEALVLVEVEDDNVADIFLLPLGELQPAVDYRLVGLERHTATRRFAEAASGSFARGTRITMSDGQMRTIETLSIGDMVLTRDAGKQPIRHIGQATLRASGSFAPVVITKGALHNEADLVVRPDHRLFIYQREDELGAGRAEVLIKARHLVDHTTVLRRRGGFVDYFQLIFDDHHIIYAEGIAAESHLISAQTRHGLPAGVSSPDHAHRPHLDYEVQKSLIPAQKAVSLLRKASTR</sequence>
<dbReference type="Pfam" id="PF13403">
    <property type="entry name" value="Hint_2"/>
    <property type="match status" value="1"/>
</dbReference>
<name>A0A1R3WQN3_9RHOB</name>
<dbReference type="STRING" id="287098.SAMN05421665_1129"/>
<proteinExistence type="predicted"/>
<accession>A0A1R3WQN3</accession>